<reference evidence="1" key="1">
    <citation type="submission" date="2021-05" db="EMBL/GenBank/DDBJ databases">
        <authorList>
            <person name="Alioto T."/>
            <person name="Alioto T."/>
            <person name="Gomez Garrido J."/>
        </authorList>
    </citation>
    <scope>NUCLEOTIDE SEQUENCE</scope>
</reference>
<dbReference type="Gene3D" id="3.40.50.300">
    <property type="entry name" value="P-loop containing nucleotide triphosphate hydrolases"/>
    <property type="match status" value="1"/>
</dbReference>
<protein>
    <submittedName>
        <fullName evidence="1">Dynein heavy chain 7, axonemal</fullName>
    </submittedName>
</protein>
<accession>A0A8D9BP86</accession>
<dbReference type="PANTHER" id="PTHR22878:SF66">
    <property type="entry name" value="DYNEIN AXONEMAL HEAVY CHAIN 7"/>
    <property type="match status" value="1"/>
</dbReference>
<dbReference type="GO" id="GO:0007018">
    <property type="term" value="P:microtubule-based movement"/>
    <property type="evidence" value="ECO:0007669"/>
    <property type="project" value="InterPro"/>
</dbReference>
<dbReference type="PANTHER" id="PTHR22878">
    <property type="entry name" value="DYNEIN HEAVY CHAIN 6, AXONEMAL-LIKE-RELATED"/>
    <property type="match status" value="1"/>
</dbReference>
<evidence type="ECO:0000313" key="1">
    <source>
        <dbReference type="EMBL" id="CAG6786280.1"/>
    </source>
</evidence>
<dbReference type="GO" id="GO:0030286">
    <property type="term" value="C:dynein complex"/>
    <property type="evidence" value="ECO:0007669"/>
    <property type="project" value="InterPro"/>
</dbReference>
<organism evidence="1">
    <name type="scientific">Cacopsylla melanoneura</name>
    <dbReference type="NCBI Taxonomy" id="428564"/>
    <lineage>
        <taxon>Eukaryota</taxon>
        <taxon>Metazoa</taxon>
        <taxon>Ecdysozoa</taxon>
        <taxon>Arthropoda</taxon>
        <taxon>Hexapoda</taxon>
        <taxon>Insecta</taxon>
        <taxon>Pterygota</taxon>
        <taxon>Neoptera</taxon>
        <taxon>Paraneoptera</taxon>
        <taxon>Hemiptera</taxon>
        <taxon>Sternorrhyncha</taxon>
        <taxon>Psylloidea</taxon>
        <taxon>Psyllidae</taxon>
        <taxon>Psyllinae</taxon>
        <taxon>Cacopsylla</taxon>
    </lineage>
</organism>
<dbReference type="InterPro" id="IPR027417">
    <property type="entry name" value="P-loop_NTPase"/>
</dbReference>
<dbReference type="AlphaFoldDB" id="A0A8D9BP86"/>
<dbReference type="GO" id="GO:0045505">
    <property type="term" value="F:dynein intermediate chain binding"/>
    <property type="evidence" value="ECO:0007669"/>
    <property type="project" value="InterPro"/>
</dbReference>
<name>A0A8D9BP86_9HEMI</name>
<proteinExistence type="predicted"/>
<dbReference type="SUPFAM" id="SSF52540">
    <property type="entry name" value="P-loop containing nucleoside triphosphate hydrolases"/>
    <property type="match status" value="1"/>
</dbReference>
<sequence>MYAPTYNIRIMKYNITSTLVIQNKGKWKPWSDELLTAPPIPRDMPVNQIIVTTEETLRNIALMKMLVSHQKPVMFIGPTGTGKSCYITHFLLKELTIDKWQPLIMNFSAQTSANQTQDIIMSKLDKRRKGVYGPPLGKRCVVFVDDVNMPLKEEFGAQPPIELLRQWLDHWMWYDRKDVVAVKLIDIQVRQCG</sequence>
<dbReference type="GO" id="GO:0051959">
    <property type="term" value="F:dynein light intermediate chain binding"/>
    <property type="evidence" value="ECO:0007669"/>
    <property type="project" value="InterPro"/>
</dbReference>
<dbReference type="InterPro" id="IPR026983">
    <property type="entry name" value="DHC"/>
</dbReference>
<dbReference type="EMBL" id="HBUF01647908">
    <property type="protein sequence ID" value="CAG6786280.1"/>
    <property type="molecule type" value="Transcribed_RNA"/>
</dbReference>
<dbReference type="Pfam" id="PF12775">
    <property type="entry name" value="AAA_7"/>
    <property type="match status" value="1"/>
</dbReference>